<dbReference type="GO" id="GO:0050436">
    <property type="term" value="F:microfibril binding"/>
    <property type="evidence" value="ECO:0007669"/>
    <property type="project" value="TreeGrafter"/>
</dbReference>
<dbReference type="FunFam" id="2.10.25.10:FF:000046">
    <property type="entry name" value="Latent-transforming growth factor beta-binding protein 1 isoform x2"/>
    <property type="match status" value="1"/>
</dbReference>
<feature type="domain" description="TB" evidence="24">
    <location>
        <begin position="493"/>
        <end position="537"/>
    </location>
</feature>
<feature type="region of interest" description="Disordered" evidence="22">
    <location>
        <begin position="1"/>
        <end position="21"/>
    </location>
</feature>
<dbReference type="InterPro" id="IPR000152">
    <property type="entry name" value="EGF-type_Asp/Asn_hydroxyl_site"/>
</dbReference>
<comment type="subunit">
    <text evidence="17">Interacts with TGFB1; associates via disulfide bonds with the Latency-associated peptide chain (LAP) regulatory chain of TGFB1, leading to regulate activation of TGF-beta-1. LTBP1 does not bind directly to TGF-beta-1, the active chain of TGFB1. Interacts (via C-terminal domain) with FBN1 (via N-terminal domain). Interacts with FBN2. Interacts with ADAMTSL2. Interacts with EFEMP2.</text>
</comment>
<evidence type="ECO:0000256" key="19">
    <source>
        <dbReference type="ARBA" id="ARBA00072997"/>
    </source>
</evidence>
<dbReference type="InterPro" id="IPR001881">
    <property type="entry name" value="EGF-like_Ca-bd_dom"/>
</dbReference>
<dbReference type="Pfam" id="PF00683">
    <property type="entry name" value="TB"/>
    <property type="match status" value="4"/>
</dbReference>
<dbReference type="Proteomes" id="UP000694388">
    <property type="component" value="Unplaced"/>
</dbReference>
<feature type="disulfide bond" evidence="21">
    <location>
        <begin position="66"/>
        <end position="75"/>
    </location>
</feature>
<keyword evidence="26" id="KW-1185">Reference proteome</keyword>
<feature type="domain" description="EGF-like" evidence="23">
    <location>
        <begin position="44"/>
        <end position="76"/>
    </location>
</feature>
<dbReference type="InterPro" id="IPR050751">
    <property type="entry name" value="ECM_structural_protein"/>
</dbReference>
<feature type="domain" description="EGF-like" evidence="23">
    <location>
        <begin position="1157"/>
        <end position="1197"/>
    </location>
</feature>
<feature type="domain" description="EGF-like" evidence="23">
    <location>
        <begin position="1267"/>
        <end position="1303"/>
    </location>
</feature>
<dbReference type="InterPro" id="IPR017878">
    <property type="entry name" value="TB_dom"/>
</dbReference>
<evidence type="ECO:0000256" key="8">
    <source>
        <dbReference type="ARBA" id="ARBA00022737"/>
    </source>
</evidence>
<feature type="domain" description="EGF-like" evidence="23">
    <location>
        <begin position="1308"/>
        <end position="1352"/>
    </location>
</feature>
<evidence type="ECO:0000256" key="13">
    <source>
        <dbReference type="ARBA" id="ARBA00038081"/>
    </source>
</evidence>
<organism evidence="25 26">
    <name type="scientific">Eptatretus burgeri</name>
    <name type="common">Inshore hagfish</name>
    <dbReference type="NCBI Taxonomy" id="7764"/>
    <lineage>
        <taxon>Eukaryota</taxon>
        <taxon>Metazoa</taxon>
        <taxon>Chordata</taxon>
        <taxon>Craniata</taxon>
        <taxon>Vertebrata</taxon>
        <taxon>Cyclostomata</taxon>
        <taxon>Myxini</taxon>
        <taxon>Myxiniformes</taxon>
        <taxon>Myxinidae</taxon>
        <taxon>Eptatretinae</taxon>
        <taxon>Eptatretus</taxon>
    </lineage>
</organism>
<evidence type="ECO:0000256" key="22">
    <source>
        <dbReference type="SAM" id="MobiDB-lite"/>
    </source>
</evidence>
<keyword evidence="2" id="KW-0964">Secreted</keyword>
<evidence type="ECO:0000256" key="11">
    <source>
        <dbReference type="ARBA" id="ARBA00023183"/>
    </source>
</evidence>
<dbReference type="GO" id="GO:0008201">
    <property type="term" value="F:heparin binding"/>
    <property type="evidence" value="ECO:0007669"/>
    <property type="project" value="UniProtKB-KW"/>
</dbReference>
<dbReference type="SUPFAM" id="SSF57581">
    <property type="entry name" value="TB module/8-cys domain"/>
    <property type="match status" value="4"/>
</dbReference>
<evidence type="ECO:0000256" key="3">
    <source>
        <dbReference type="ARBA" id="ARBA00022530"/>
    </source>
</evidence>
<comment type="caution">
    <text evidence="21">Lacks conserved residue(s) required for the propagation of feature annotation.</text>
</comment>
<dbReference type="FunFam" id="2.10.25.10:FF:000014">
    <property type="entry name" value="Latent-transforming growth factor beta-binding protein 3"/>
    <property type="match status" value="1"/>
</dbReference>
<feature type="domain" description="TB" evidence="24">
    <location>
        <begin position="1037"/>
        <end position="1091"/>
    </location>
</feature>
<dbReference type="FunFam" id="2.10.25.10:FF:000024">
    <property type="entry name" value="Putative latent-transforming growth factor beta-binding protein 2"/>
    <property type="match status" value="2"/>
</dbReference>
<dbReference type="FunFam" id="2.10.25.10:FF:000019">
    <property type="entry name" value="latent-transforming growth factor beta-binding protein 1 isoform X2"/>
    <property type="match status" value="2"/>
</dbReference>
<protein>
    <recommendedName>
        <fullName evidence="18">Latent-transforming growth factor beta-binding protein 1</fullName>
    </recommendedName>
    <alternativeName>
        <fullName evidence="19">Latent-transforming growth factor beta-binding protein 2</fullName>
    </alternativeName>
    <alternativeName>
        <fullName evidence="20">Transforming growth factor beta-1-binding protein 1</fullName>
    </alternativeName>
</protein>
<dbReference type="Pfam" id="PF07645">
    <property type="entry name" value="EGF_CA"/>
    <property type="match status" value="10"/>
</dbReference>
<keyword evidence="8" id="KW-0677">Repeat</keyword>
<accession>A0A8C4QNA1</accession>
<dbReference type="CDD" id="cd00054">
    <property type="entry name" value="EGF_CA"/>
    <property type="match status" value="7"/>
</dbReference>
<keyword evidence="3" id="KW-0272">Extracellular matrix</keyword>
<dbReference type="InterPro" id="IPR000742">
    <property type="entry name" value="EGF"/>
</dbReference>
<evidence type="ECO:0000256" key="9">
    <source>
        <dbReference type="ARBA" id="ARBA00023157"/>
    </source>
</evidence>
<feature type="domain" description="TB" evidence="24">
    <location>
        <begin position="388"/>
        <end position="431"/>
    </location>
</feature>
<evidence type="ECO:0000313" key="26">
    <source>
        <dbReference type="Proteomes" id="UP000694388"/>
    </source>
</evidence>
<evidence type="ECO:0000256" key="6">
    <source>
        <dbReference type="ARBA" id="ARBA00022674"/>
    </source>
</evidence>
<evidence type="ECO:0000256" key="14">
    <source>
        <dbReference type="ARBA" id="ARBA00058734"/>
    </source>
</evidence>
<feature type="domain" description="EGF-like" evidence="23">
    <location>
        <begin position="942"/>
        <end position="984"/>
    </location>
</feature>
<evidence type="ECO:0000256" key="21">
    <source>
        <dbReference type="PROSITE-ProRule" id="PRU00076"/>
    </source>
</evidence>
<reference evidence="25" key="2">
    <citation type="submission" date="2025-09" db="UniProtKB">
        <authorList>
            <consortium name="Ensembl"/>
        </authorList>
    </citation>
    <scope>IDENTIFICATION</scope>
</reference>
<dbReference type="OMA" id="SQRCTKX"/>
<evidence type="ECO:0000259" key="23">
    <source>
        <dbReference type="PROSITE" id="PS50026"/>
    </source>
</evidence>
<comment type="function">
    <text evidence="14">May play an integral structural role in elastic-fiber architectural organization and/or assembly.</text>
</comment>
<keyword evidence="9 21" id="KW-1015">Disulfide bond</keyword>
<proteinExistence type="inferred from homology"/>
<feature type="disulfide bond" evidence="21">
    <location>
        <begin position="48"/>
        <end position="58"/>
    </location>
</feature>
<evidence type="ECO:0000256" key="4">
    <source>
        <dbReference type="ARBA" id="ARBA00022536"/>
    </source>
</evidence>
<evidence type="ECO:0000256" key="10">
    <source>
        <dbReference type="ARBA" id="ARBA00023180"/>
    </source>
</evidence>
<comment type="subunit">
    <text evidence="16">Forms part of the large latent transforming growth factor beta precursor complex; removal is essential for activation of complex. Interacts with SDC4. Interacts (via C-terminal domain) with FBN1 (via N-terminal domain) in a Ca(+2)-dependent manner.</text>
</comment>
<feature type="domain" description="TB" evidence="24">
    <location>
        <begin position="1203"/>
        <end position="1245"/>
    </location>
</feature>
<feature type="domain" description="EGF-like" evidence="23">
    <location>
        <begin position="250"/>
        <end position="282"/>
    </location>
</feature>
<dbReference type="InterPro" id="IPR018097">
    <property type="entry name" value="EGF_Ca-bd_CS"/>
</dbReference>
<dbReference type="Ensembl" id="ENSEBUT00000018012.1">
    <property type="protein sequence ID" value="ENSEBUP00000017436.1"/>
    <property type="gene ID" value="ENSEBUG00000010868.1"/>
</dbReference>
<name>A0A8C4QNA1_EPTBU</name>
<keyword evidence="12" id="KW-0379">Hydroxylation</keyword>
<dbReference type="FunFam" id="2.10.25.10:FF:000005">
    <property type="entry name" value="Fibrillin 2"/>
    <property type="match status" value="1"/>
</dbReference>
<feature type="domain" description="EGF-like" evidence="23">
    <location>
        <begin position="900"/>
        <end position="941"/>
    </location>
</feature>
<keyword evidence="7" id="KW-0732">Signal</keyword>
<feature type="disulfide bond" evidence="21">
    <location>
        <begin position="272"/>
        <end position="281"/>
    </location>
</feature>
<keyword evidence="6" id="KW-0358">Heparin-binding</keyword>
<comment type="similarity">
    <text evidence="13">Belongs to the LTBP family.</text>
</comment>
<dbReference type="PROSITE" id="PS00022">
    <property type="entry name" value="EGF_1"/>
    <property type="match status" value="2"/>
</dbReference>
<evidence type="ECO:0000256" key="16">
    <source>
        <dbReference type="ARBA" id="ARBA00062144"/>
    </source>
</evidence>
<dbReference type="PROSITE" id="PS00010">
    <property type="entry name" value="ASX_HYDROXYL"/>
    <property type="match status" value="7"/>
</dbReference>
<dbReference type="Gene3D" id="2.10.25.10">
    <property type="entry name" value="Laminin"/>
    <property type="match status" value="13"/>
</dbReference>
<dbReference type="SMART" id="SM00179">
    <property type="entry name" value="EGF_CA"/>
    <property type="match status" value="12"/>
</dbReference>
<dbReference type="SMART" id="SM00181">
    <property type="entry name" value="EGF"/>
    <property type="match status" value="13"/>
</dbReference>
<dbReference type="Gene3D" id="3.90.290.10">
    <property type="entry name" value="TGF-beta binding (TB) domain"/>
    <property type="match status" value="4"/>
</dbReference>
<dbReference type="PANTHER" id="PTHR24034">
    <property type="entry name" value="EGF-LIKE DOMAIN-CONTAINING PROTEIN"/>
    <property type="match status" value="1"/>
</dbReference>
<evidence type="ECO:0000256" key="1">
    <source>
        <dbReference type="ARBA" id="ARBA00004498"/>
    </source>
</evidence>
<dbReference type="InterPro" id="IPR049883">
    <property type="entry name" value="NOTCH1_EGF-like"/>
</dbReference>
<dbReference type="GO" id="GO:0097435">
    <property type="term" value="P:supramolecular fiber organization"/>
    <property type="evidence" value="ECO:0007669"/>
    <property type="project" value="TreeGrafter"/>
</dbReference>
<keyword evidence="5" id="KW-0597">Phosphoprotein</keyword>
<feature type="domain" description="EGF-like" evidence="23">
    <location>
        <begin position="623"/>
        <end position="660"/>
    </location>
</feature>
<evidence type="ECO:0000256" key="20">
    <source>
        <dbReference type="ARBA" id="ARBA00075443"/>
    </source>
</evidence>
<reference evidence="25" key="1">
    <citation type="submission" date="2025-08" db="UniProtKB">
        <authorList>
            <consortium name="Ensembl"/>
        </authorList>
    </citation>
    <scope>IDENTIFICATION</scope>
</reference>
<feature type="disulfide bond" evidence="21">
    <location>
        <begin position="254"/>
        <end position="264"/>
    </location>
</feature>
<comment type="subcellular location">
    <subcellularLocation>
        <location evidence="1">Secreted</location>
        <location evidence="1">Extracellular space</location>
        <location evidence="1">Extracellular matrix</location>
    </subcellularLocation>
</comment>
<feature type="disulfide bond" evidence="21">
    <location>
        <begin position="650"/>
        <end position="659"/>
    </location>
</feature>
<evidence type="ECO:0000256" key="18">
    <source>
        <dbReference type="ARBA" id="ARBA00072992"/>
    </source>
</evidence>
<dbReference type="SUPFAM" id="SSF57184">
    <property type="entry name" value="Growth factor receptor domain"/>
    <property type="match status" value="2"/>
</dbReference>
<evidence type="ECO:0000256" key="5">
    <source>
        <dbReference type="ARBA" id="ARBA00022553"/>
    </source>
</evidence>
<dbReference type="FunFam" id="2.10.25.10:FF:000056">
    <property type="entry name" value="Latent-transforming growth factor beta-binding protein 3 isoform 2"/>
    <property type="match status" value="1"/>
</dbReference>
<dbReference type="InterPro" id="IPR036773">
    <property type="entry name" value="TB_dom_sf"/>
</dbReference>
<sequence>PPPPPPPPPPPRDPSRIVPNSQGDCLGSTNALHSVVPMVGLICRLSICSPRCQNGGRCIRQQVCLCKVGTRGSYCQEKTTQSPSAPVAASRSIRSGRTHMMLTLKHQVSGCSCIRSSLATLSVSVCSARSPQALPLSRTVQHGSSLPHLMKLKYGTHQGTGRSFPAKQDVSTKGWSHRFLLLIFALTLPCPGKLSGGKSLGRIKVVFTPTICKMVCTGGRCQNVCEKGNTTTLISEHGHGADMLTGNGFRVVVCPIPCRNGGTCETRDKCRCPSNFTGKFCHIPVQTPRHNGQQQEARRGSLSGLKHSTFTLPISPRRQGRVMSSVMNVHVRHPEEASVQVHEVSRVDSFGQHYKQKQQNWQSHTYQSPYNRQQPQVPQRRPVVQNLGRCFQEISPNQQCHKPLPHLVKKDDCCGSVGASWGFSKCNKCPPKHGECICSQVHFIADINECQMPGICPNGKCRNLKGSYMCMCNAGYTPNTSMHPNKALEKTKDACYRTMDGELCTNPLAGPVSKPMCCCSVGQAWGSKCERCPSQNSSTLIVPLSPFLKMLMSLFVTSATEGRWKLCFHLPSVCLFVYEQNISKSCGRIRTKFGGELGNVTSTKLFDFVEDPNPDPIIFLHLFDTECASNPGVCGPGECKDQHNGYGCHCHIGYEFLQCSLHTDINECLKETLCPGGLCINVPGSYRCKHCPSGYLLNTRGDCTDVNECQQASTCPTAKCINRPGSYECCLSPDVSGRCLSPHTSGQCLALDMSGWCLSPNASGQCLSPDASGWCLSQDASGWCFSPDASGWCLSLDASGRCLSPDASGRCLSPNASGQCLSLDASGQCLSPDASERCLSPDSFAPNASSRYLCPDGNINECRHSDVCQNGICVNTEGSYTCTPCTDGFQVSPDGTSCQDINECETESVCLAHGECLNTDGSFVCVCDHGYVASADGHSCEDIDECLTAADICGPNSFCKNMEGSYRCLCDQGYQQAIQGRGCVDVNECEMLNRVCGNALCENVDGSFLCVCPDDTQEFDTTSGLCITIRTPVEGRKECYINLNDANFCDNVLAVNITKQECCCTIGAGWGDNCEIYPCPVVASEDFVKLCPEGRGRVPNGDADNVVDRKEYTDADECSMFAEDICKNGYCFNMQPGYECFCRTGFYYDPLKLECLDIDECTSSENCLGGSCINRQGSYDCFCPLHTTLDRRGKLCINESTVLMCWKGLSSEFVCSDPLIGTETTYTECCCLYGRAWGLFCALCPHLWIFFTLSFSADKFGSFEGLQAEECGILSGCENGRCVRVPEGYTCDCYDGYHLDISHMACIDVNECEELNDRMYLCRNAECVNTEGSFKCVCLPGYVPSSQHNYCVAQETDAQDGLKR</sequence>
<dbReference type="GeneTree" id="ENSGT00940000155823"/>
<dbReference type="PROSITE" id="PS01187">
    <property type="entry name" value="EGF_CA"/>
    <property type="match status" value="6"/>
</dbReference>
<dbReference type="GO" id="GO:0005509">
    <property type="term" value="F:calcium ion binding"/>
    <property type="evidence" value="ECO:0007669"/>
    <property type="project" value="InterPro"/>
</dbReference>
<evidence type="ECO:0000256" key="12">
    <source>
        <dbReference type="ARBA" id="ARBA00023278"/>
    </source>
</evidence>
<keyword evidence="10" id="KW-0325">Glycoprotein</keyword>
<evidence type="ECO:0000256" key="15">
    <source>
        <dbReference type="ARBA" id="ARBA00059743"/>
    </source>
</evidence>
<dbReference type="PROSITE" id="PS50026">
    <property type="entry name" value="EGF_3"/>
    <property type="match status" value="9"/>
</dbReference>
<evidence type="ECO:0000259" key="24">
    <source>
        <dbReference type="PROSITE" id="PS51364"/>
    </source>
</evidence>
<comment type="function">
    <text evidence="15">Key regulator of transforming growth factor beta (TGFB1, TGFB2 and TGFB3) that controls TGF-beta activation by maintaining it in a latent state during storage in extracellular space. Associates specifically via disulfide bonds with the Latency-associated peptide (LAP), which is the regulatory chain of TGF-beta, and regulates integrin-dependent activation of TGF-beta. Outcompeted by LRRC32/GARP for binding to LAP regulatory chain of TGF-beta.</text>
</comment>
<evidence type="ECO:0000313" key="25">
    <source>
        <dbReference type="Ensembl" id="ENSEBUP00000017436.1"/>
    </source>
</evidence>
<evidence type="ECO:0000256" key="7">
    <source>
        <dbReference type="ARBA" id="ARBA00022729"/>
    </source>
</evidence>
<dbReference type="GO" id="GO:0019838">
    <property type="term" value="F:growth factor binding"/>
    <property type="evidence" value="ECO:0007669"/>
    <property type="project" value="UniProtKB-KW"/>
</dbReference>
<dbReference type="InterPro" id="IPR009030">
    <property type="entry name" value="Growth_fac_rcpt_cys_sf"/>
</dbReference>
<evidence type="ECO:0000256" key="2">
    <source>
        <dbReference type="ARBA" id="ARBA00022525"/>
    </source>
</evidence>
<keyword evidence="4 21" id="KW-0245">EGF-like domain</keyword>
<dbReference type="PROSITE" id="PS51364">
    <property type="entry name" value="TB"/>
    <property type="match status" value="4"/>
</dbReference>
<keyword evidence="11" id="KW-0340">Growth factor binding</keyword>
<feature type="compositionally biased region" description="Pro residues" evidence="22">
    <location>
        <begin position="1"/>
        <end position="12"/>
    </location>
</feature>
<evidence type="ECO:0000256" key="17">
    <source>
        <dbReference type="ARBA" id="ARBA00062844"/>
    </source>
</evidence>
<dbReference type="PROSITE" id="PS01186">
    <property type="entry name" value="EGF_2"/>
    <property type="match status" value="5"/>
</dbReference>
<dbReference type="PANTHER" id="PTHR24034:SF49">
    <property type="entry name" value="LATENT-TRANSFORMING GROWTH FACTOR BETA-BINDING PROTEIN 2"/>
    <property type="match status" value="1"/>
</dbReference>
<dbReference type="SUPFAM" id="SSF57196">
    <property type="entry name" value="EGF/Laminin"/>
    <property type="match status" value="7"/>
</dbReference>
<feature type="domain" description="EGF-like" evidence="23">
    <location>
        <begin position="446"/>
        <end position="482"/>
    </location>
</feature>